<sequence>MFDVTTWGHWHWVTLAWAQVLVTYGGYGLFVRWRLKRLEERLSND</sequence>
<feature type="transmembrane region" description="Helical" evidence="1">
    <location>
        <begin position="12"/>
        <end position="31"/>
    </location>
</feature>
<gene>
    <name evidence="2" type="ordered locus">Trad_0416</name>
</gene>
<dbReference type="HOGENOM" id="CLU_3206621_0_0_0"/>
<dbReference type="Proteomes" id="UP000000379">
    <property type="component" value="Chromosome"/>
</dbReference>
<evidence type="ECO:0000313" key="3">
    <source>
        <dbReference type="Proteomes" id="UP000000379"/>
    </source>
</evidence>
<keyword evidence="1" id="KW-0812">Transmembrane</keyword>
<keyword evidence="1" id="KW-1133">Transmembrane helix</keyword>
<dbReference type="KEGG" id="tra:Trad_0416"/>
<reference evidence="3" key="1">
    <citation type="submission" date="2010-05" db="EMBL/GenBank/DDBJ databases">
        <title>The complete genome of Truepera radiovictris DSM 17093.</title>
        <authorList>
            <consortium name="US DOE Joint Genome Institute (JGI-PGF)"/>
            <person name="Lucas S."/>
            <person name="Copeland A."/>
            <person name="Lapidus A."/>
            <person name="Glavina del Rio T."/>
            <person name="Dalin E."/>
            <person name="Tice H."/>
            <person name="Bruce D."/>
            <person name="Goodwin L."/>
            <person name="Pitluck S."/>
            <person name="Kyrpides N."/>
            <person name="Mavromatis K."/>
            <person name="Ovchinnikova G."/>
            <person name="Munk A.C."/>
            <person name="Detter J.C."/>
            <person name="Han C."/>
            <person name="Tapia R."/>
            <person name="Land M."/>
            <person name="Hauser L."/>
            <person name="Markowitz V."/>
            <person name="Cheng J.-F."/>
            <person name="Hugenholtz P."/>
            <person name="Woyke T."/>
            <person name="Wu D."/>
            <person name="Tindall B."/>
            <person name="Pomrenke H.G."/>
            <person name="Brambilla E."/>
            <person name="Klenk H.-P."/>
            <person name="Eisen J.A."/>
        </authorList>
    </citation>
    <scope>NUCLEOTIDE SEQUENCE [LARGE SCALE GENOMIC DNA]</scope>
    <source>
        <strain evidence="3">DSM 17093 / CIP 108686 / LMG 22925 / RQ-24</strain>
    </source>
</reference>
<reference evidence="2 3" key="2">
    <citation type="journal article" date="2011" name="Stand. Genomic Sci.">
        <title>Complete genome sequence of Truepera radiovictrix type strain (RQ-24).</title>
        <authorList>
            <person name="Ivanova N."/>
            <person name="Rohde C."/>
            <person name="Munk C."/>
            <person name="Nolan M."/>
            <person name="Lucas S."/>
            <person name="Del Rio T.G."/>
            <person name="Tice H."/>
            <person name="Deshpande S."/>
            <person name="Cheng J.F."/>
            <person name="Tapia R."/>
            <person name="Han C."/>
            <person name="Goodwin L."/>
            <person name="Pitluck S."/>
            <person name="Liolios K."/>
            <person name="Mavromatis K."/>
            <person name="Mikhailova N."/>
            <person name="Pati A."/>
            <person name="Chen A."/>
            <person name="Palaniappan K."/>
            <person name="Land M."/>
            <person name="Hauser L."/>
            <person name="Chang Y.J."/>
            <person name="Jeffries C.D."/>
            <person name="Brambilla E."/>
            <person name="Rohde M."/>
            <person name="Goker M."/>
            <person name="Tindall B.J."/>
            <person name="Woyke T."/>
            <person name="Bristow J."/>
            <person name="Eisen J.A."/>
            <person name="Markowitz V."/>
            <person name="Hugenholtz P."/>
            <person name="Kyrpides N.C."/>
            <person name="Klenk H.P."/>
            <person name="Lapidus A."/>
        </authorList>
    </citation>
    <scope>NUCLEOTIDE SEQUENCE [LARGE SCALE GENOMIC DNA]</scope>
    <source>
        <strain evidence="3">DSM 17093 / CIP 108686 / LMG 22925 / RQ-24</strain>
    </source>
</reference>
<keyword evidence="1" id="KW-0472">Membrane</keyword>
<protein>
    <submittedName>
        <fullName evidence="2">Uncharacterized protein</fullName>
    </submittedName>
</protein>
<evidence type="ECO:0000256" key="1">
    <source>
        <dbReference type="SAM" id="Phobius"/>
    </source>
</evidence>
<keyword evidence="3" id="KW-1185">Reference proteome</keyword>
<organism evidence="2 3">
    <name type="scientific">Truepera radiovictrix (strain DSM 17093 / CIP 108686 / LMG 22925 / RQ-24)</name>
    <dbReference type="NCBI Taxonomy" id="649638"/>
    <lineage>
        <taxon>Bacteria</taxon>
        <taxon>Thermotogati</taxon>
        <taxon>Deinococcota</taxon>
        <taxon>Deinococci</taxon>
        <taxon>Trueperales</taxon>
        <taxon>Trueperaceae</taxon>
        <taxon>Truepera</taxon>
    </lineage>
</organism>
<accession>D7CRR4</accession>
<name>D7CRR4_TRURR</name>
<dbReference type="EMBL" id="CP002049">
    <property type="protein sequence ID" value="ADI13554.1"/>
    <property type="molecule type" value="Genomic_DNA"/>
</dbReference>
<proteinExistence type="predicted"/>
<evidence type="ECO:0000313" key="2">
    <source>
        <dbReference type="EMBL" id="ADI13554.1"/>
    </source>
</evidence>
<dbReference type="AlphaFoldDB" id="D7CRR4"/>